<keyword evidence="3" id="KW-0813">Transport</keyword>
<keyword evidence="9" id="KW-0675">Receptor</keyword>
<name>A0AAV2AAT0_9ARAC</name>
<feature type="transmembrane region" description="Helical" evidence="13">
    <location>
        <begin position="370"/>
        <end position="392"/>
    </location>
</feature>
<evidence type="ECO:0000256" key="6">
    <source>
        <dbReference type="ARBA" id="ARBA00022989"/>
    </source>
</evidence>
<keyword evidence="17" id="KW-1185">Reference proteome</keyword>
<dbReference type="Pfam" id="PF10613">
    <property type="entry name" value="Lig_chan-Glu_bd"/>
    <property type="match status" value="1"/>
</dbReference>
<keyword evidence="11" id="KW-1071">Ligand-gated ion channel</keyword>
<feature type="transmembrane region" description="Helical" evidence="13">
    <location>
        <begin position="173"/>
        <end position="192"/>
    </location>
</feature>
<proteinExistence type="inferred from homology"/>
<gene>
    <name evidence="16" type="ORF">LARSCL_LOCUS11367</name>
</gene>
<organism evidence="16 17">
    <name type="scientific">Larinioides sclopetarius</name>
    <dbReference type="NCBI Taxonomy" id="280406"/>
    <lineage>
        <taxon>Eukaryota</taxon>
        <taxon>Metazoa</taxon>
        <taxon>Ecdysozoa</taxon>
        <taxon>Arthropoda</taxon>
        <taxon>Chelicerata</taxon>
        <taxon>Arachnida</taxon>
        <taxon>Araneae</taxon>
        <taxon>Araneomorphae</taxon>
        <taxon>Entelegynae</taxon>
        <taxon>Araneoidea</taxon>
        <taxon>Araneidae</taxon>
        <taxon>Larinioides</taxon>
    </lineage>
</organism>
<evidence type="ECO:0000256" key="12">
    <source>
        <dbReference type="ARBA" id="ARBA00023303"/>
    </source>
</evidence>
<dbReference type="GO" id="GO:0015276">
    <property type="term" value="F:ligand-gated monoatomic ion channel activity"/>
    <property type="evidence" value="ECO:0007669"/>
    <property type="project" value="InterPro"/>
</dbReference>
<evidence type="ECO:0000256" key="7">
    <source>
        <dbReference type="ARBA" id="ARBA00023065"/>
    </source>
</evidence>
<dbReference type="SUPFAM" id="SSF53850">
    <property type="entry name" value="Periplasmic binding protein-like II"/>
    <property type="match status" value="1"/>
</dbReference>
<comment type="caution">
    <text evidence="16">The sequence shown here is derived from an EMBL/GenBank/DDBJ whole genome shotgun (WGS) entry which is preliminary data.</text>
</comment>
<dbReference type="InterPro" id="IPR052192">
    <property type="entry name" value="Insect_Ionotropic_Sensory_Rcpt"/>
</dbReference>
<keyword evidence="12" id="KW-0407">Ion channel</keyword>
<dbReference type="InterPro" id="IPR019594">
    <property type="entry name" value="Glu/Gly-bd"/>
</dbReference>
<dbReference type="InterPro" id="IPR001320">
    <property type="entry name" value="Iontro_rcpt_C"/>
</dbReference>
<evidence type="ECO:0000256" key="5">
    <source>
        <dbReference type="ARBA" id="ARBA00022692"/>
    </source>
</evidence>
<dbReference type="PANTHER" id="PTHR42643:SF24">
    <property type="entry name" value="IONOTROPIC RECEPTOR 60A"/>
    <property type="match status" value="1"/>
</dbReference>
<dbReference type="Proteomes" id="UP001497382">
    <property type="component" value="Unassembled WGS sequence"/>
</dbReference>
<dbReference type="PANTHER" id="PTHR42643">
    <property type="entry name" value="IONOTROPIC RECEPTOR 20A-RELATED"/>
    <property type="match status" value="1"/>
</dbReference>
<comment type="similarity">
    <text evidence="2">Belongs to the glutamate-gated ion channel (TC 1.A.10.1) family.</text>
</comment>
<keyword evidence="5 13" id="KW-0812">Transmembrane</keyword>
<comment type="subcellular location">
    <subcellularLocation>
        <location evidence="1">Cell membrane</location>
        <topology evidence="1">Multi-pass membrane protein</topology>
    </subcellularLocation>
</comment>
<keyword evidence="4" id="KW-1003">Cell membrane</keyword>
<dbReference type="Gene3D" id="1.10.287.70">
    <property type="match status" value="1"/>
</dbReference>
<evidence type="ECO:0000256" key="3">
    <source>
        <dbReference type="ARBA" id="ARBA00022448"/>
    </source>
</evidence>
<keyword evidence="10" id="KW-0325">Glycoprotein</keyword>
<dbReference type="SMART" id="SM00079">
    <property type="entry name" value="PBPe"/>
    <property type="match status" value="1"/>
</dbReference>
<evidence type="ECO:0000313" key="16">
    <source>
        <dbReference type="EMBL" id="CAL1281101.1"/>
    </source>
</evidence>
<feature type="domain" description="Ionotropic glutamate receptor C-terminal" evidence="14">
    <location>
        <begin position="3"/>
        <end position="343"/>
    </location>
</feature>
<dbReference type="Gene3D" id="3.40.190.10">
    <property type="entry name" value="Periplasmic binding protein-like II"/>
    <property type="match status" value="1"/>
</dbReference>
<evidence type="ECO:0000256" key="2">
    <source>
        <dbReference type="ARBA" id="ARBA00008685"/>
    </source>
</evidence>
<evidence type="ECO:0000256" key="4">
    <source>
        <dbReference type="ARBA" id="ARBA00022475"/>
    </source>
</evidence>
<evidence type="ECO:0000256" key="13">
    <source>
        <dbReference type="SAM" id="Phobius"/>
    </source>
</evidence>
<protein>
    <submittedName>
        <fullName evidence="16">Uncharacterized protein</fullName>
    </submittedName>
</protein>
<dbReference type="AlphaFoldDB" id="A0AAV2AAT0"/>
<dbReference type="GO" id="GO:0005886">
    <property type="term" value="C:plasma membrane"/>
    <property type="evidence" value="ECO:0007669"/>
    <property type="project" value="UniProtKB-SubCell"/>
</dbReference>
<sequence>MFKLKKGKEVEATGGIDYQFLKLLSVAMNFQYTFVLPEDDTWGVLEEDNTWSGIIGLVQRQEVDLGMSGLGITLDRSEAVNFTTPYHFQQISFITRRSKEKSKTFAMIYPFTLMVWICLLVALLMLATFIYFTEHLHSKMNGESSPKIIKIIWYFYGSLVGKSGKASVFKAPGVRLLLGVWWVATITILSFYSSLLTSFITYPGFETQIDTFESLVEAVNQNEIEAGSIIGSAPYAMIKEGKSFFSRTLKESIKRNETRNLVRSISEGVKLVTERNYAFIFTKTSLEAEAYENYRDEMLFISEDSMYTALGGMALSSNFKCSHTVNKYVKRFLSMGFFAKWNKDSLEATQRSIGLNKEATALTTKDLQGAFYVMLLGLLIATISCFFENLVIM</sequence>
<dbReference type="EMBL" id="CAXIEN010000140">
    <property type="protein sequence ID" value="CAL1281101.1"/>
    <property type="molecule type" value="Genomic_DNA"/>
</dbReference>
<keyword evidence="6 13" id="KW-1133">Transmembrane helix</keyword>
<evidence type="ECO:0000256" key="10">
    <source>
        <dbReference type="ARBA" id="ARBA00023180"/>
    </source>
</evidence>
<dbReference type="GO" id="GO:0050906">
    <property type="term" value="P:detection of stimulus involved in sensory perception"/>
    <property type="evidence" value="ECO:0007669"/>
    <property type="project" value="UniProtKB-ARBA"/>
</dbReference>
<evidence type="ECO:0000259" key="15">
    <source>
        <dbReference type="SMART" id="SM00918"/>
    </source>
</evidence>
<dbReference type="Pfam" id="PF00060">
    <property type="entry name" value="Lig_chan"/>
    <property type="match status" value="1"/>
</dbReference>
<feature type="transmembrane region" description="Helical" evidence="13">
    <location>
        <begin position="106"/>
        <end position="132"/>
    </location>
</feature>
<evidence type="ECO:0000256" key="11">
    <source>
        <dbReference type="ARBA" id="ARBA00023286"/>
    </source>
</evidence>
<keyword evidence="8 13" id="KW-0472">Membrane</keyword>
<reference evidence="16 17" key="1">
    <citation type="submission" date="2024-04" db="EMBL/GenBank/DDBJ databases">
        <authorList>
            <person name="Rising A."/>
            <person name="Reimegard J."/>
            <person name="Sonavane S."/>
            <person name="Akerstrom W."/>
            <person name="Nylinder S."/>
            <person name="Hedman E."/>
            <person name="Kallberg Y."/>
        </authorList>
    </citation>
    <scope>NUCLEOTIDE SEQUENCE [LARGE SCALE GENOMIC DNA]</scope>
</reference>
<accession>A0AAV2AAT0</accession>
<dbReference type="SMART" id="SM00918">
    <property type="entry name" value="Lig_chan-Glu_bd"/>
    <property type="match status" value="1"/>
</dbReference>
<feature type="domain" description="Ionotropic glutamate receptor L-glutamate and glycine-binding" evidence="15">
    <location>
        <begin position="1"/>
        <end position="60"/>
    </location>
</feature>
<evidence type="ECO:0000256" key="9">
    <source>
        <dbReference type="ARBA" id="ARBA00023170"/>
    </source>
</evidence>
<keyword evidence="7" id="KW-0406">Ion transport</keyword>
<evidence type="ECO:0000256" key="1">
    <source>
        <dbReference type="ARBA" id="ARBA00004651"/>
    </source>
</evidence>
<evidence type="ECO:0000256" key="8">
    <source>
        <dbReference type="ARBA" id="ARBA00023136"/>
    </source>
</evidence>
<evidence type="ECO:0000313" key="17">
    <source>
        <dbReference type="Proteomes" id="UP001497382"/>
    </source>
</evidence>
<evidence type="ECO:0000259" key="14">
    <source>
        <dbReference type="SMART" id="SM00079"/>
    </source>
</evidence>